<evidence type="ECO:0000313" key="2">
    <source>
        <dbReference type="EMBL" id="RDB83287.1"/>
    </source>
</evidence>
<feature type="transmembrane region" description="Helical" evidence="1">
    <location>
        <begin position="76"/>
        <end position="95"/>
    </location>
</feature>
<reference evidence="2 4" key="2">
    <citation type="journal article" date="2018" name="Elife">
        <title>Discovery and characterization of a prevalent human gut bacterial enzyme sufficient for the inactivation of a family of plant toxins.</title>
        <authorList>
            <person name="Koppel N."/>
            <person name="Bisanz J.E."/>
            <person name="Pandelia M.E."/>
            <person name="Turnbaugh P.J."/>
            <person name="Balskus E.P."/>
        </authorList>
    </citation>
    <scope>NUCLEOTIDE SEQUENCE [LARGE SCALE GENOMIC DNA]</scope>
    <source>
        <strain evidence="2 4">FAA1-1-60AUCSF</strain>
    </source>
</reference>
<dbReference type="EMBL" id="PPTY01000025">
    <property type="protein sequence ID" value="RDB83287.1"/>
    <property type="molecule type" value="Genomic_DNA"/>
</dbReference>
<feature type="transmembrane region" description="Helical" evidence="1">
    <location>
        <begin position="154"/>
        <end position="175"/>
    </location>
</feature>
<evidence type="ECO:0000313" key="5">
    <source>
        <dbReference type="Proteomes" id="UP000312594"/>
    </source>
</evidence>
<name>A0A369N0Y1_EGGLN</name>
<dbReference type="Proteomes" id="UP000253857">
    <property type="component" value="Unassembled WGS sequence"/>
</dbReference>
<reference evidence="3 5" key="1">
    <citation type="journal article" date="2005" name="Appl. Environ. Microbiol.">
        <title>Intestinal bacterial communities that produce active estrogen-like compounds enterodiol and enterolactone in humans.</title>
        <authorList>
            <person name="Clavel T."/>
            <person name="Henderson G."/>
            <person name="Alpert C.A."/>
            <person name="Philippe C."/>
            <person name="Rigottier-Gois L."/>
            <person name="Dore J."/>
            <person name="Blaut M."/>
        </authorList>
    </citation>
    <scope>NUCLEOTIDE SEQUENCE [LARGE SCALE GENOMIC DNA]</scope>
    <source>
        <strain evidence="3 5">SECO-MT75m2</strain>
    </source>
</reference>
<keyword evidence="1" id="KW-0812">Transmembrane</keyword>
<organism evidence="2 4">
    <name type="scientific">Eggerthella lenta</name>
    <name type="common">Eubacterium lentum</name>
    <dbReference type="NCBI Taxonomy" id="84112"/>
    <lineage>
        <taxon>Bacteria</taxon>
        <taxon>Bacillati</taxon>
        <taxon>Actinomycetota</taxon>
        <taxon>Coriobacteriia</taxon>
        <taxon>Eggerthellales</taxon>
        <taxon>Eggerthellaceae</taxon>
        <taxon>Eggerthella</taxon>
    </lineage>
</organism>
<gene>
    <name evidence="2" type="ORF">C1871_11810</name>
    <name evidence="3" type="ORF">FIC87_11325</name>
</gene>
<evidence type="ECO:0000313" key="3">
    <source>
        <dbReference type="EMBL" id="TNU89475.1"/>
    </source>
</evidence>
<accession>A0A369N0Y1</accession>
<keyword evidence="1" id="KW-0472">Membrane</keyword>
<feature type="transmembrane region" description="Helical" evidence="1">
    <location>
        <begin position="102"/>
        <end position="120"/>
    </location>
</feature>
<comment type="caution">
    <text evidence="2">The sequence shown here is derived from an EMBL/GenBank/DDBJ whole genome shotgun (WGS) entry which is preliminary data.</text>
</comment>
<protein>
    <submittedName>
        <fullName evidence="2">Uncharacterized protein</fullName>
    </submittedName>
</protein>
<reference evidence="3" key="3">
    <citation type="submission" date="2019-06" db="EMBL/GenBank/DDBJ databases">
        <authorList>
            <person name="Bisanz J.E."/>
            <person name="Turnbaugh P.J."/>
        </authorList>
    </citation>
    <scope>NUCLEOTIDE SEQUENCE</scope>
    <source>
        <strain evidence="3">SECO-MT75m2</strain>
    </source>
</reference>
<evidence type="ECO:0000313" key="4">
    <source>
        <dbReference type="Proteomes" id="UP000253857"/>
    </source>
</evidence>
<dbReference type="RefSeq" id="WP_009609068.1">
    <property type="nucleotide sequence ID" value="NZ_JADNOB010000016.1"/>
</dbReference>
<dbReference type="EMBL" id="VEVP01000028">
    <property type="protein sequence ID" value="TNU89475.1"/>
    <property type="molecule type" value="Genomic_DNA"/>
</dbReference>
<evidence type="ECO:0000256" key="1">
    <source>
        <dbReference type="SAM" id="Phobius"/>
    </source>
</evidence>
<dbReference type="AlphaFoldDB" id="A0A369N0Y1"/>
<dbReference type="Proteomes" id="UP000312594">
    <property type="component" value="Unassembled WGS sequence"/>
</dbReference>
<proteinExistence type="predicted"/>
<keyword evidence="1" id="KW-1133">Transmembrane helix</keyword>
<sequence length="229" mass="24972">MTNLTKEEYARLHLKAKRGMLTAEERAALEAYEAAAQPAPQTPVPADTETLLCCPYCGHATITTQIVSDVTYRKPATVIAMMFAPLIAVVLAFLLRNMFVTVLALIVVIVSALVPMWAFYRGNYSVTHKYYVCKRCGYAERDTKWKIVNDGGKAIEAVAMGIGLTLVLIFSVFMISKNVDFSSMPTWDIPAVEDTNGGNVQGTDGGGEQTIEDLGNGTILMYGDMPISD</sequence>